<dbReference type="Pfam" id="PF21895">
    <property type="entry name" value="MTHFR_C"/>
    <property type="match status" value="1"/>
</dbReference>
<evidence type="ECO:0000313" key="10">
    <source>
        <dbReference type="EMBL" id="ORY63670.1"/>
    </source>
</evidence>
<evidence type="ECO:0000256" key="7">
    <source>
        <dbReference type="ARBA" id="ARBA00023002"/>
    </source>
</evidence>
<dbReference type="InterPro" id="IPR003171">
    <property type="entry name" value="Mehydrof_redctse-like"/>
</dbReference>
<evidence type="ECO:0000256" key="3">
    <source>
        <dbReference type="ARBA" id="ARBA00006743"/>
    </source>
</evidence>
<evidence type="ECO:0000256" key="6">
    <source>
        <dbReference type="ARBA" id="ARBA00022857"/>
    </source>
</evidence>
<comment type="caution">
    <text evidence="10">The sequence shown here is derived from an EMBL/GenBank/DDBJ whole genome shotgun (WGS) entry which is preliminary data.</text>
</comment>
<feature type="domain" description="MTHFR SAM-binding regulatory" evidence="9">
    <location>
        <begin position="304"/>
        <end position="573"/>
    </location>
</feature>
<keyword evidence="5" id="KW-0274">FAD</keyword>
<dbReference type="Pfam" id="PF02219">
    <property type="entry name" value="MTHFR"/>
    <property type="match status" value="1"/>
</dbReference>
<evidence type="ECO:0000256" key="8">
    <source>
        <dbReference type="RuleBase" id="RU004254"/>
    </source>
</evidence>
<name>A0A1Y2DWJ7_9BASI</name>
<dbReference type="UniPathway" id="UPA00193"/>
<dbReference type="GO" id="GO:0071949">
    <property type="term" value="F:FAD binding"/>
    <property type="evidence" value="ECO:0007669"/>
    <property type="project" value="TreeGrafter"/>
</dbReference>
<reference evidence="10 11" key="1">
    <citation type="submission" date="2016-07" db="EMBL/GenBank/DDBJ databases">
        <title>Pervasive Adenine N6-methylation of Active Genes in Fungi.</title>
        <authorList>
            <consortium name="DOE Joint Genome Institute"/>
            <person name="Mondo S.J."/>
            <person name="Dannebaum R.O."/>
            <person name="Kuo R.C."/>
            <person name="Labutti K."/>
            <person name="Haridas S."/>
            <person name="Kuo A."/>
            <person name="Salamov A."/>
            <person name="Ahrendt S.R."/>
            <person name="Lipzen A."/>
            <person name="Sullivan W."/>
            <person name="Andreopoulos W.B."/>
            <person name="Clum A."/>
            <person name="Lindquist E."/>
            <person name="Daum C."/>
            <person name="Ramamoorthy G.K."/>
            <person name="Gryganskyi A."/>
            <person name="Culley D."/>
            <person name="Magnuson J.K."/>
            <person name="James T.Y."/>
            <person name="O'Malley M.A."/>
            <person name="Stajich J.E."/>
            <person name="Spatafora J.W."/>
            <person name="Visel A."/>
            <person name="Grigoriev I.V."/>
        </authorList>
    </citation>
    <scope>NUCLEOTIDE SEQUENCE [LARGE SCALE GENOMIC DNA]</scope>
    <source>
        <strain evidence="10 11">62-1032</strain>
    </source>
</reference>
<dbReference type="OrthoDB" id="16284at2759"/>
<dbReference type="InterPro" id="IPR004621">
    <property type="entry name" value="Fadh2_euk"/>
</dbReference>
<dbReference type="EMBL" id="MCGR01000068">
    <property type="protein sequence ID" value="ORY63670.1"/>
    <property type="molecule type" value="Genomic_DNA"/>
</dbReference>
<accession>A0A1Y2DWJ7</accession>
<gene>
    <name evidence="10" type="ORF">BCR35DRAFT_308831</name>
</gene>
<dbReference type="AlphaFoldDB" id="A0A1Y2DWJ7"/>
<dbReference type="InParanoid" id="A0A1Y2DWJ7"/>
<comment type="similarity">
    <text evidence="3">Belongs to the methylenetetrahydrofolate reductase family.</text>
</comment>
<dbReference type="InterPro" id="IPR053806">
    <property type="entry name" value="MTHFR_C"/>
</dbReference>
<comment type="cofactor">
    <cofactor evidence="1">
        <name>FAD</name>
        <dbReference type="ChEBI" id="CHEBI:57692"/>
    </cofactor>
</comment>
<evidence type="ECO:0000256" key="2">
    <source>
        <dbReference type="ARBA" id="ARBA00004777"/>
    </source>
</evidence>
<dbReference type="CDD" id="cd00537">
    <property type="entry name" value="MTHFR"/>
    <property type="match status" value="1"/>
</dbReference>
<dbReference type="PANTHER" id="PTHR45754">
    <property type="entry name" value="METHYLENETETRAHYDROFOLATE REDUCTASE"/>
    <property type="match status" value="1"/>
</dbReference>
<dbReference type="Gene3D" id="3.20.20.220">
    <property type="match status" value="1"/>
</dbReference>
<dbReference type="GO" id="GO:0009086">
    <property type="term" value="P:methionine biosynthetic process"/>
    <property type="evidence" value="ECO:0007669"/>
    <property type="project" value="TreeGrafter"/>
</dbReference>
<dbReference type="PANTHER" id="PTHR45754:SF3">
    <property type="entry name" value="METHYLENETETRAHYDROFOLATE REDUCTASE (NADPH)"/>
    <property type="match status" value="1"/>
</dbReference>
<dbReference type="GO" id="GO:0035999">
    <property type="term" value="P:tetrahydrofolate interconversion"/>
    <property type="evidence" value="ECO:0007669"/>
    <property type="project" value="UniProtKB-UniPathway"/>
</dbReference>
<evidence type="ECO:0000256" key="1">
    <source>
        <dbReference type="ARBA" id="ARBA00001974"/>
    </source>
</evidence>
<keyword evidence="7" id="KW-0560">Oxidoreductase</keyword>
<keyword evidence="11" id="KW-1185">Reference proteome</keyword>
<dbReference type="InterPro" id="IPR029041">
    <property type="entry name" value="FAD-linked_oxidoreductase-like"/>
</dbReference>
<dbReference type="GO" id="GO:0004489">
    <property type="term" value="F:methylenetetrahydrofolate reductase [NAD(P)H] activity"/>
    <property type="evidence" value="ECO:0007669"/>
    <property type="project" value="InterPro"/>
</dbReference>
<dbReference type="SUPFAM" id="SSF51730">
    <property type="entry name" value="FAD-linked oxidoreductase"/>
    <property type="match status" value="1"/>
</dbReference>
<dbReference type="NCBIfam" id="TIGR00677">
    <property type="entry name" value="fadh2_euk"/>
    <property type="match status" value="1"/>
</dbReference>
<dbReference type="STRING" id="106004.A0A1Y2DWJ7"/>
<evidence type="ECO:0000256" key="5">
    <source>
        <dbReference type="ARBA" id="ARBA00022827"/>
    </source>
</evidence>
<dbReference type="GO" id="GO:0005829">
    <property type="term" value="C:cytosol"/>
    <property type="evidence" value="ECO:0007669"/>
    <property type="project" value="TreeGrafter"/>
</dbReference>
<dbReference type="FunFam" id="3.20.20.220:FF:000002">
    <property type="entry name" value="Methylenetetrahydrofolate reductase"/>
    <property type="match status" value="1"/>
</dbReference>
<dbReference type="Proteomes" id="UP000193467">
    <property type="component" value="Unassembled WGS sequence"/>
</dbReference>
<evidence type="ECO:0000259" key="9">
    <source>
        <dbReference type="Pfam" id="PF21895"/>
    </source>
</evidence>
<keyword evidence="4" id="KW-0285">Flavoprotein</keyword>
<keyword evidence="6" id="KW-0521">NADP</keyword>
<proteinExistence type="inferred from homology"/>
<evidence type="ECO:0000256" key="4">
    <source>
        <dbReference type="ARBA" id="ARBA00022630"/>
    </source>
</evidence>
<dbReference type="FunCoup" id="A0A1Y2DWJ7">
    <property type="interactions" value="303"/>
</dbReference>
<sequence>MVKISDKIRESERKGQPWWSFEFFPPRTNDGWVNLYDRIERMKLLGPIFVDITWGAGGATSEATTAFVKTAHSELGLETCMHLTCTNMPVEMVDAALKDAKESGCRNILALRGDPPRGTEEWTAAEGGFNHAIDLVKHIRKNYGDYFDIGIAGFPEGHPHSESPEKEMYHLRKKVDAGANVIFTQMFYDADVFIDWGRRVRAAGITIPIVPGIMPIQTYAAFKRRTDFAKTIVPQQVWDMLEPIKDDDLKVREFGTKFVADMCRKILAADIGINGIHCYTMNLSRGTEMLLEELNFVATADVVKPLPWRLSLTQKRRTETTRPIFWSNRQRSYLSRTADWDEFPNGRWGNQASPAFGDITSLALSLPHNVKDATTLWGTPRSLSDISALFAAFCRGQLKALPWSDQPAAKETTVISEPLARINEAGFLTINSQPRVDGASSSDPAYGWGPKGGYVYQKAYLEFFTSPEHLEKLLKLIEANPWTTYHAVNKQGDLRTNAAEGPNAVTWGVFPGAEVIQPTVVDGEAFLAWKDEAFELGSLWASLYETSSPESAKAISEVFDTFYLVNIVYNDYRDPNPDAIFAPFYSLFPETSPSSSPKPEQANGTSLAN</sequence>
<evidence type="ECO:0000313" key="11">
    <source>
        <dbReference type="Proteomes" id="UP000193467"/>
    </source>
</evidence>
<comment type="pathway">
    <text evidence="2 8">One-carbon metabolism; tetrahydrofolate interconversion.</text>
</comment>
<protein>
    <submittedName>
        <fullName evidence="10">Methylenetetrahydrofolate reductase</fullName>
    </submittedName>
</protein>
<organism evidence="10 11">
    <name type="scientific">Leucosporidium creatinivorum</name>
    <dbReference type="NCBI Taxonomy" id="106004"/>
    <lineage>
        <taxon>Eukaryota</taxon>
        <taxon>Fungi</taxon>
        <taxon>Dikarya</taxon>
        <taxon>Basidiomycota</taxon>
        <taxon>Pucciniomycotina</taxon>
        <taxon>Microbotryomycetes</taxon>
        <taxon>Leucosporidiales</taxon>
        <taxon>Leucosporidium</taxon>
    </lineage>
</organism>